<keyword evidence="2" id="KW-1185">Reference proteome</keyword>
<reference evidence="1" key="1">
    <citation type="submission" date="2020-11" db="EMBL/GenBank/DDBJ databases">
        <authorList>
            <person name="Tran Van P."/>
        </authorList>
    </citation>
    <scope>NUCLEOTIDE SEQUENCE</scope>
</reference>
<evidence type="ECO:0000313" key="1">
    <source>
        <dbReference type="EMBL" id="CAD7251067.1"/>
    </source>
</evidence>
<name>A0A7R9FQE3_9CRUS</name>
<organism evidence="1">
    <name type="scientific">Darwinula stevensoni</name>
    <dbReference type="NCBI Taxonomy" id="69355"/>
    <lineage>
        <taxon>Eukaryota</taxon>
        <taxon>Metazoa</taxon>
        <taxon>Ecdysozoa</taxon>
        <taxon>Arthropoda</taxon>
        <taxon>Crustacea</taxon>
        <taxon>Oligostraca</taxon>
        <taxon>Ostracoda</taxon>
        <taxon>Podocopa</taxon>
        <taxon>Podocopida</taxon>
        <taxon>Darwinulocopina</taxon>
        <taxon>Darwinuloidea</taxon>
        <taxon>Darwinulidae</taxon>
        <taxon>Darwinula</taxon>
    </lineage>
</organism>
<dbReference type="Proteomes" id="UP000677054">
    <property type="component" value="Unassembled WGS sequence"/>
</dbReference>
<dbReference type="EMBL" id="LR902769">
    <property type="protein sequence ID" value="CAD7251067.1"/>
    <property type="molecule type" value="Genomic_DNA"/>
</dbReference>
<dbReference type="AlphaFoldDB" id="A0A7R9FQE3"/>
<dbReference type="OrthoDB" id="6379298at2759"/>
<sequence>MELHDPDLNPTYKCNIDGAVKYDDNSLSSINEPFKVRATQDTCDLSLNFEPSSAYKGQFSLTLMVKDIKDPVGSNGTMEVTIRMISPADRIEFKFDNTVQEVTDKRNEETITGTEIRHYLPPEYIQEILNQFESKNQVDQSSRSGEWIYLPFTDDALAM</sequence>
<evidence type="ECO:0000313" key="2">
    <source>
        <dbReference type="Proteomes" id="UP000677054"/>
    </source>
</evidence>
<gene>
    <name evidence="1" type="ORF">DSTB1V02_LOCUS10834</name>
</gene>
<proteinExistence type="predicted"/>
<protein>
    <submittedName>
        <fullName evidence="1">Uncharacterized protein</fullName>
    </submittedName>
</protein>
<dbReference type="EMBL" id="CAJPEV010003252">
    <property type="protein sequence ID" value="CAG0899329.1"/>
    <property type="molecule type" value="Genomic_DNA"/>
</dbReference>
<accession>A0A7R9FQE3</accession>